<reference evidence="4 5" key="1">
    <citation type="submission" date="2017-07" db="EMBL/GenBank/DDBJ databases">
        <title>Isolation and whole genome analysis of endospore-forming bacteria from heroin.</title>
        <authorList>
            <person name="Kalinowski J."/>
            <person name="Ahrens B."/>
            <person name="Al-Dilaimi A."/>
            <person name="Winkler A."/>
            <person name="Wibberg D."/>
            <person name="Schleenbecker U."/>
            <person name="Ruckert C."/>
            <person name="Wolfel R."/>
            <person name="Grass G."/>
        </authorList>
    </citation>
    <scope>NUCLEOTIDE SEQUENCE [LARGE SCALE GENOMIC DNA]</scope>
    <source>
        <strain evidence="3 4">7509</strain>
        <strain evidence="2 5">7517-1</strain>
    </source>
</reference>
<sequence>MKIAVMTDSTAYLTPEQREAFDIHMIPLQVVFDDATYEEEVDITASEFYDKVKQQKALPKTSQPVVGKVIEKLEELSESYDAVISVHLSSGISGTYQSMVAADDMVEGIDVYAYDSELSCMAQGYYALEAARMVKQGASVEEILKRMDEMKETMIAYFIVDDLTNLQRGGRLNGAQAIIGSLLQVKPVLHFEDKRIVPFEKIRTKKKAISRIKALLAEQAADGAKMKACLLHGNRPEEAETLRGELAAEFPNVEVEVSYFGPVIATHLGEGAIGLLWYKV</sequence>
<dbReference type="InterPro" id="IPR050270">
    <property type="entry name" value="DegV_domain_contain"/>
</dbReference>
<dbReference type="Gene3D" id="3.40.50.10170">
    <property type="match status" value="1"/>
</dbReference>
<keyword evidence="5" id="KW-1185">Reference proteome</keyword>
<dbReference type="EMBL" id="NPBH01000010">
    <property type="protein sequence ID" value="PAE09049.1"/>
    <property type="molecule type" value="Genomic_DNA"/>
</dbReference>
<protein>
    <submittedName>
        <fullName evidence="3">Fatty acid-binding protein DegV</fullName>
    </submittedName>
</protein>
<dbReference type="PROSITE" id="PS51482">
    <property type="entry name" value="DEGV"/>
    <property type="match status" value="1"/>
</dbReference>
<dbReference type="InterPro" id="IPR043168">
    <property type="entry name" value="DegV_C"/>
</dbReference>
<accession>A0A268HGP4</accession>
<dbReference type="EMBL" id="NPBJ01000013">
    <property type="protein sequence ID" value="PAE00626.1"/>
    <property type="molecule type" value="Genomic_DNA"/>
</dbReference>
<dbReference type="Proteomes" id="UP000216475">
    <property type="component" value="Unassembled WGS sequence"/>
</dbReference>
<dbReference type="Proteomes" id="UP000216852">
    <property type="component" value="Unassembled WGS sequence"/>
</dbReference>
<dbReference type="GO" id="GO:0008289">
    <property type="term" value="F:lipid binding"/>
    <property type="evidence" value="ECO:0007669"/>
    <property type="project" value="UniProtKB-KW"/>
</dbReference>
<dbReference type="RefSeq" id="WP_095218534.1">
    <property type="nucleotide sequence ID" value="NZ_JBIVTN010000002.1"/>
</dbReference>
<evidence type="ECO:0000313" key="2">
    <source>
        <dbReference type="EMBL" id="PAE00626.1"/>
    </source>
</evidence>
<dbReference type="Gene3D" id="3.30.1180.10">
    <property type="match status" value="1"/>
</dbReference>
<evidence type="ECO:0000313" key="3">
    <source>
        <dbReference type="EMBL" id="PAE09049.1"/>
    </source>
</evidence>
<dbReference type="InterPro" id="IPR003797">
    <property type="entry name" value="DegV"/>
</dbReference>
<dbReference type="NCBIfam" id="TIGR00762">
    <property type="entry name" value="DegV"/>
    <property type="match status" value="1"/>
</dbReference>
<dbReference type="AlphaFoldDB" id="A0A268HGP4"/>
<dbReference type="SUPFAM" id="SSF82549">
    <property type="entry name" value="DAK1/DegV-like"/>
    <property type="match status" value="1"/>
</dbReference>
<evidence type="ECO:0000313" key="5">
    <source>
        <dbReference type="Proteomes" id="UP000216852"/>
    </source>
</evidence>
<name>A0A268HGP4_9BACI</name>
<organism evidence="3 4">
    <name type="scientific">Terribacillus saccharophilus</name>
    <dbReference type="NCBI Taxonomy" id="361277"/>
    <lineage>
        <taxon>Bacteria</taxon>
        <taxon>Bacillati</taxon>
        <taxon>Bacillota</taxon>
        <taxon>Bacilli</taxon>
        <taxon>Bacillales</taxon>
        <taxon>Bacillaceae</taxon>
        <taxon>Terribacillus</taxon>
    </lineage>
</organism>
<dbReference type="PANTHER" id="PTHR33434:SF2">
    <property type="entry name" value="FATTY ACID-BINDING PROTEIN TM_1468"/>
    <property type="match status" value="1"/>
</dbReference>
<keyword evidence="1" id="KW-0446">Lipid-binding</keyword>
<dbReference type="OrthoDB" id="9775494at2"/>
<proteinExistence type="predicted"/>
<dbReference type="PANTHER" id="PTHR33434">
    <property type="entry name" value="DEGV DOMAIN-CONTAINING PROTEIN DR_1986-RELATED"/>
    <property type="match status" value="1"/>
</dbReference>
<evidence type="ECO:0000313" key="4">
    <source>
        <dbReference type="Proteomes" id="UP000216475"/>
    </source>
</evidence>
<dbReference type="Pfam" id="PF02645">
    <property type="entry name" value="DegV"/>
    <property type="match status" value="1"/>
</dbReference>
<comment type="caution">
    <text evidence="3">The sequence shown here is derived from an EMBL/GenBank/DDBJ whole genome shotgun (WGS) entry which is preliminary data.</text>
</comment>
<gene>
    <name evidence="2" type="ORF">CHH48_07625</name>
    <name evidence="3" type="ORF">CHI12_01775</name>
</gene>
<evidence type="ECO:0000256" key="1">
    <source>
        <dbReference type="ARBA" id="ARBA00023121"/>
    </source>
</evidence>